<accession>C7NKE4</accession>
<dbReference type="KEGG" id="kse:Ksed_19850"/>
<dbReference type="InterPro" id="IPR048555">
    <property type="entry name" value="DACNH"/>
</dbReference>
<dbReference type="HOGENOM" id="CLU_033625_0_0_11"/>
<keyword evidence="3" id="KW-1185">Reference proteome</keyword>
<dbReference type="RefSeq" id="WP_015779922.1">
    <property type="nucleotide sequence ID" value="NC_013169.1"/>
</dbReference>
<organism evidence="2 3">
    <name type="scientific">Kytococcus sedentarius (strain ATCC 14392 / DSM 20547 / JCM 11482 / CCUG 33030 / NBRC 15357 / NCTC 11040 / CCM 314 / 541)</name>
    <name type="common">Micrococcus sedentarius</name>
    <dbReference type="NCBI Taxonomy" id="478801"/>
    <lineage>
        <taxon>Bacteria</taxon>
        <taxon>Bacillati</taxon>
        <taxon>Actinomycetota</taxon>
        <taxon>Actinomycetes</taxon>
        <taxon>Micrococcales</taxon>
        <taxon>Kytococcaceae</taxon>
        <taxon>Kytococcus</taxon>
    </lineage>
</organism>
<proteinExistence type="predicted"/>
<dbReference type="AlphaFoldDB" id="C7NKE4"/>
<protein>
    <recommendedName>
        <fullName evidence="1">DAC domain-containing protein</fullName>
    </recommendedName>
</protein>
<dbReference type="Pfam" id="PF21752">
    <property type="entry name" value="DACNG"/>
    <property type="match status" value="1"/>
</dbReference>
<reference evidence="2 3" key="1">
    <citation type="journal article" date="2009" name="Stand. Genomic Sci.">
        <title>Complete genome sequence of Kytococcus sedentarius type strain (541).</title>
        <authorList>
            <person name="Sims D."/>
            <person name="Brettin T."/>
            <person name="Detter J.C."/>
            <person name="Han C."/>
            <person name="Lapidus A."/>
            <person name="Copeland A."/>
            <person name="Glavina Del Rio T."/>
            <person name="Nolan M."/>
            <person name="Chen F."/>
            <person name="Lucas S."/>
            <person name="Tice H."/>
            <person name="Cheng J.F."/>
            <person name="Bruce D."/>
            <person name="Goodwin L."/>
            <person name="Pitluck S."/>
            <person name="Ovchinnikova G."/>
            <person name="Pati A."/>
            <person name="Ivanova N."/>
            <person name="Mavrommatis K."/>
            <person name="Chen A."/>
            <person name="Palaniappan K."/>
            <person name="D'haeseleer P."/>
            <person name="Chain P."/>
            <person name="Bristow J."/>
            <person name="Eisen J.A."/>
            <person name="Markowitz V."/>
            <person name="Hugenholtz P."/>
            <person name="Schneider S."/>
            <person name="Goker M."/>
            <person name="Pukall R."/>
            <person name="Kyrpides N.C."/>
            <person name="Klenk H.P."/>
        </authorList>
    </citation>
    <scope>NUCLEOTIDE SEQUENCE [LARGE SCALE GENOMIC DNA]</scope>
    <source>
        <strain evidence="3">ATCC 14392 / DSM 20547 / JCM 11482 / CCUG 33030 / NBRC 15357 / NCTC 11040 / CCM 314 / 541</strain>
    </source>
</reference>
<name>C7NKE4_KYTSD</name>
<feature type="domain" description="DAC" evidence="1">
    <location>
        <begin position="348"/>
        <end position="490"/>
    </location>
</feature>
<dbReference type="InterPro" id="IPR048554">
    <property type="entry name" value="DACNG"/>
</dbReference>
<dbReference type="Pfam" id="PF21750">
    <property type="entry name" value="DACNH"/>
    <property type="match status" value="1"/>
</dbReference>
<dbReference type="STRING" id="478801.Ksed_19850"/>
<dbReference type="eggNOG" id="ENOG502Z97Y">
    <property type="taxonomic scope" value="Bacteria"/>
</dbReference>
<dbReference type="SUPFAM" id="SSF143597">
    <property type="entry name" value="YojJ-like"/>
    <property type="match status" value="1"/>
</dbReference>
<evidence type="ECO:0000313" key="3">
    <source>
        <dbReference type="Proteomes" id="UP000006666"/>
    </source>
</evidence>
<dbReference type="PROSITE" id="PS51794">
    <property type="entry name" value="DAC"/>
    <property type="match status" value="1"/>
</dbReference>
<dbReference type="InterPro" id="IPR003390">
    <property type="entry name" value="DNA_integrity_scan_DisA_N"/>
</dbReference>
<dbReference type="Gene3D" id="3.40.1700.10">
    <property type="entry name" value="DNA integrity scanning protein, DisA, N-terminal domain"/>
    <property type="match status" value="1"/>
</dbReference>
<evidence type="ECO:0000259" key="1">
    <source>
        <dbReference type="PROSITE" id="PS51794"/>
    </source>
</evidence>
<gene>
    <name evidence="2" type="ordered locus">Ksed_19850</name>
</gene>
<dbReference type="EMBL" id="CP001686">
    <property type="protein sequence ID" value="ACV06982.1"/>
    <property type="molecule type" value="Genomic_DNA"/>
</dbReference>
<evidence type="ECO:0000313" key="2">
    <source>
        <dbReference type="EMBL" id="ACV06982.1"/>
    </source>
</evidence>
<dbReference type="Proteomes" id="UP000006666">
    <property type="component" value="Chromosome"/>
</dbReference>
<dbReference type="InterPro" id="IPR036888">
    <property type="entry name" value="DNA_integrity_DisA_N_sf"/>
</dbReference>
<sequence length="572" mass="62680">MTGRAMWDGQADLRWSMEQLADEALDRAGVELDARGFLVGLPEHDPGLPVVIEPSRRAFDVTGLDRLMEAAQRQFEALPEPEEQDEFTASEHYDAARLEGCRRQVVAEALTTGARFADRTLRVGLSVVVGEYRVFPVLAVRKAALESLPRLHRHQVGGLPVDESFPEAIITDVLRAVSRELDRVVPTTLMGIDAGAILRSAADSFVNGVVSRTGQDFSHGLRDALDAVSAETYEGRASLGSMVLAAREHPAVTADIHFDHETALSAPSLFRKMLEMSGRGLRLLTDGRVAFGLGSLSGTYDASTEECFVIDVVGNGAWELWHGGTALLRMDHGQPSVPTEAMDPDTFADTVRRVFGQDGDAEVLWDMAQACAGQQHGTMLVVHPDAATEGRRLLPQAFTITPTVLGERAFRTLTKIDGAVLVDPRGACHAVGVILDGAATGTGDGSRGARYNSAIRYLAGQGRGSMVIIVSEDGKIDLLPTLMRRVRRQTVQTRVDQFLEAVEDHEDYEKLARLDRSCQQLEFYLTQEQCEALNSAREAVEDRRWAEDRVRLQVVPVQPHPAMDESYFIDPD</sequence>